<protein>
    <recommendedName>
        <fullName evidence="2">Putative plant transposon protein domain-containing protein</fullName>
    </recommendedName>
</protein>
<sequence>MSGHYIELVREFYTTFEFKKPAEFTLSSPKVVQFRLIGKEFKFSITEFNAAFGFINEEYAVTDEYLNSPCDYSENFEPVSLYKAPSTYNYYDSSKSKDSYLRDPALKYIHRFLAFTFSGRKDSAAVLAKSEFYFLWCMQKMIKVNLGYWLASQFANVMTNQRPLILGSLITHLVVHENLIDPNDNDLHIACEMQPLDLLCLETMCLVWKEAGVYYFHEPGPIASRPTRTIPKTVSNERSFVPYRPSSSTTPSKGLYDDRFEKLELQLARMEKNMTALLCSHGIHSTFTTT</sequence>
<dbReference type="AlphaFoldDB" id="A0AAD1ZIW1"/>
<evidence type="ECO:0000259" key="2">
    <source>
        <dbReference type="Pfam" id="PF20167"/>
    </source>
</evidence>
<feature type="coiled-coil region" evidence="1">
    <location>
        <begin position="253"/>
        <end position="280"/>
    </location>
</feature>
<feature type="domain" description="Putative plant transposon protein" evidence="2">
    <location>
        <begin position="4"/>
        <end position="176"/>
    </location>
</feature>
<proteinExistence type="predicted"/>
<gene>
    <name evidence="3" type="ORF">FPE_LOCUS15460</name>
</gene>
<dbReference type="Proteomes" id="UP000834106">
    <property type="component" value="Chromosome 9"/>
</dbReference>
<dbReference type="InterPro" id="IPR046796">
    <property type="entry name" value="Transposase_32_dom"/>
</dbReference>
<organism evidence="3 4">
    <name type="scientific">Fraxinus pennsylvanica</name>
    <dbReference type="NCBI Taxonomy" id="56036"/>
    <lineage>
        <taxon>Eukaryota</taxon>
        <taxon>Viridiplantae</taxon>
        <taxon>Streptophyta</taxon>
        <taxon>Embryophyta</taxon>
        <taxon>Tracheophyta</taxon>
        <taxon>Spermatophyta</taxon>
        <taxon>Magnoliopsida</taxon>
        <taxon>eudicotyledons</taxon>
        <taxon>Gunneridae</taxon>
        <taxon>Pentapetalae</taxon>
        <taxon>asterids</taxon>
        <taxon>lamiids</taxon>
        <taxon>Lamiales</taxon>
        <taxon>Oleaceae</taxon>
        <taxon>Oleeae</taxon>
        <taxon>Fraxinus</taxon>
    </lineage>
</organism>
<evidence type="ECO:0000313" key="3">
    <source>
        <dbReference type="EMBL" id="CAI9768030.1"/>
    </source>
</evidence>
<keyword evidence="4" id="KW-1185">Reference proteome</keyword>
<name>A0AAD1ZIW1_9LAMI</name>
<dbReference type="EMBL" id="OU503044">
    <property type="protein sequence ID" value="CAI9768030.1"/>
    <property type="molecule type" value="Genomic_DNA"/>
</dbReference>
<evidence type="ECO:0000313" key="4">
    <source>
        <dbReference type="Proteomes" id="UP000834106"/>
    </source>
</evidence>
<keyword evidence="1" id="KW-0175">Coiled coil</keyword>
<dbReference type="Pfam" id="PF20167">
    <property type="entry name" value="Transposase_32"/>
    <property type="match status" value="1"/>
</dbReference>
<evidence type="ECO:0000256" key="1">
    <source>
        <dbReference type="SAM" id="Coils"/>
    </source>
</evidence>
<reference evidence="3" key="1">
    <citation type="submission" date="2023-05" db="EMBL/GenBank/DDBJ databases">
        <authorList>
            <person name="Huff M."/>
        </authorList>
    </citation>
    <scope>NUCLEOTIDE SEQUENCE</scope>
</reference>
<accession>A0AAD1ZIW1</accession>